<name>A0A699V349_TANCI</name>
<protein>
    <submittedName>
        <fullName evidence="2">Uncharacterized protein</fullName>
    </submittedName>
</protein>
<feature type="compositionally biased region" description="Basic and acidic residues" evidence="1">
    <location>
        <begin position="1"/>
        <end position="10"/>
    </location>
</feature>
<reference evidence="2" key="1">
    <citation type="journal article" date="2019" name="Sci. Rep.">
        <title>Draft genome of Tanacetum cinerariifolium, the natural source of mosquito coil.</title>
        <authorList>
            <person name="Yamashiro T."/>
            <person name="Shiraishi A."/>
            <person name="Satake H."/>
            <person name="Nakayama K."/>
        </authorList>
    </citation>
    <scope>NUCLEOTIDE SEQUENCE</scope>
</reference>
<dbReference type="AlphaFoldDB" id="A0A699V349"/>
<organism evidence="2">
    <name type="scientific">Tanacetum cinerariifolium</name>
    <name type="common">Dalmatian daisy</name>
    <name type="synonym">Chrysanthemum cinerariifolium</name>
    <dbReference type="NCBI Taxonomy" id="118510"/>
    <lineage>
        <taxon>Eukaryota</taxon>
        <taxon>Viridiplantae</taxon>
        <taxon>Streptophyta</taxon>
        <taxon>Embryophyta</taxon>
        <taxon>Tracheophyta</taxon>
        <taxon>Spermatophyta</taxon>
        <taxon>Magnoliopsida</taxon>
        <taxon>eudicotyledons</taxon>
        <taxon>Gunneridae</taxon>
        <taxon>Pentapetalae</taxon>
        <taxon>asterids</taxon>
        <taxon>campanulids</taxon>
        <taxon>Asterales</taxon>
        <taxon>Asteraceae</taxon>
        <taxon>Asteroideae</taxon>
        <taxon>Anthemideae</taxon>
        <taxon>Anthemidinae</taxon>
        <taxon>Tanacetum</taxon>
    </lineage>
</organism>
<evidence type="ECO:0000256" key="1">
    <source>
        <dbReference type="SAM" id="MobiDB-lite"/>
    </source>
</evidence>
<proteinExistence type="predicted"/>
<dbReference type="EMBL" id="BKCJ011396745">
    <property type="protein sequence ID" value="GFD29642.1"/>
    <property type="molecule type" value="Genomic_DNA"/>
</dbReference>
<feature type="compositionally biased region" description="Polar residues" evidence="1">
    <location>
        <begin position="22"/>
        <end position="34"/>
    </location>
</feature>
<comment type="caution">
    <text evidence="2">The sequence shown here is derived from an EMBL/GenBank/DDBJ whole genome shotgun (WGS) entry which is preliminary data.</text>
</comment>
<feature type="region of interest" description="Disordered" evidence="1">
    <location>
        <begin position="1"/>
        <end position="47"/>
    </location>
</feature>
<feature type="compositionally biased region" description="Basic and acidic residues" evidence="1">
    <location>
        <begin position="37"/>
        <end position="47"/>
    </location>
</feature>
<sequence>MAEEIEKLVEGTENVEENVEVDSSTLRQNDNPTDLGTRLEPRSDKESPKVELIVVVQPINVNKEEEELAEDDFKLK</sequence>
<gene>
    <name evidence="2" type="ORF">Tci_901611</name>
</gene>
<evidence type="ECO:0000313" key="2">
    <source>
        <dbReference type="EMBL" id="GFD29642.1"/>
    </source>
</evidence>
<accession>A0A699V349</accession>